<organism evidence="2 3">
    <name type="scientific">Pseudomonas phage pf16</name>
    <dbReference type="NCBI Taxonomy" id="1815630"/>
    <lineage>
        <taxon>Viruses</taxon>
        <taxon>Duplodnaviria</taxon>
        <taxon>Heunggongvirae</taxon>
        <taxon>Uroviricota</taxon>
        <taxon>Caudoviricetes</taxon>
        <taxon>Chakrabartyvirus</taxon>
        <taxon>Chakrabartyvirus pf16</taxon>
    </lineage>
</organism>
<name>A0A1S5R3V3_9CAUD</name>
<feature type="compositionally biased region" description="Low complexity" evidence="1">
    <location>
        <begin position="39"/>
        <end position="67"/>
    </location>
</feature>
<protein>
    <submittedName>
        <fullName evidence="2">Uncharacterized protein</fullName>
    </submittedName>
</protein>
<feature type="compositionally biased region" description="Basic and acidic residues" evidence="1">
    <location>
        <begin position="98"/>
        <end position="108"/>
    </location>
</feature>
<feature type="region of interest" description="Disordered" evidence="1">
    <location>
        <begin position="88"/>
        <end position="108"/>
    </location>
</feature>
<sequence>MKQITDNAERAEIVKNALAAIKLLQDMEKADLKAIQDGNKAQPAATPAKPAANAKSTTKAAAKQSNKPAGDGNTALLAKIDEYLATPAGKAAAGKAPSKPDDKGFRPRNGRMDIIRAVVNAMGVGTPTQELLDKVNEVSKQRGLKEINKTAFYTLVSEVRKELA</sequence>
<evidence type="ECO:0000313" key="3">
    <source>
        <dbReference type="Proteomes" id="UP000225821"/>
    </source>
</evidence>
<dbReference type="Proteomes" id="UP000225821">
    <property type="component" value="Segment"/>
</dbReference>
<proteinExistence type="predicted"/>
<dbReference type="EMBL" id="KU873925">
    <property type="protein sequence ID" value="AND75006.1"/>
    <property type="molecule type" value="Genomic_DNA"/>
</dbReference>
<keyword evidence="3" id="KW-1185">Reference proteome</keyword>
<evidence type="ECO:0000256" key="1">
    <source>
        <dbReference type="SAM" id="MobiDB-lite"/>
    </source>
</evidence>
<feature type="region of interest" description="Disordered" evidence="1">
    <location>
        <begin position="38"/>
        <end position="73"/>
    </location>
</feature>
<feature type="compositionally biased region" description="Low complexity" evidence="1">
    <location>
        <begin position="88"/>
        <end position="97"/>
    </location>
</feature>
<reference evidence="2 3" key="1">
    <citation type="submission" date="2016-03" db="EMBL/GenBank/DDBJ databases">
        <title>Characterisation of pf16 and phiPMW: Two novel phages infecting Pseudomonas putida PpG1.</title>
        <authorList>
            <person name="Magill D.J."/>
            <person name="Krylov V.N."/>
            <person name="Shaburova O.V."/>
            <person name="Allen C.C.R."/>
            <person name="McGrath J.W."/>
            <person name="Quinn J.P."/>
            <person name="Kulakov L.A."/>
        </authorList>
    </citation>
    <scope>NUCLEOTIDE SEQUENCE [LARGE SCALE GENOMIC DNA]</scope>
</reference>
<accession>A0A1S5R3V3</accession>
<gene>
    <name evidence="2" type="ORF">pf16_83</name>
</gene>
<evidence type="ECO:0000313" key="2">
    <source>
        <dbReference type="EMBL" id="AND75006.1"/>
    </source>
</evidence>